<dbReference type="RefSeq" id="WP_132880491.1">
    <property type="nucleotide sequence ID" value="NZ_SLXQ01000020.1"/>
</dbReference>
<feature type="region of interest" description="Disordered" evidence="1">
    <location>
        <begin position="1"/>
        <end position="48"/>
    </location>
</feature>
<accession>A0A4R2Q7I3</accession>
<dbReference type="Proteomes" id="UP000294911">
    <property type="component" value="Unassembled WGS sequence"/>
</dbReference>
<keyword evidence="3" id="KW-1185">Reference proteome</keyword>
<evidence type="ECO:0000313" key="3">
    <source>
        <dbReference type="Proteomes" id="UP000294911"/>
    </source>
</evidence>
<comment type="caution">
    <text evidence="2">The sequence shown here is derived from an EMBL/GenBank/DDBJ whole genome shotgun (WGS) entry which is preliminary data.</text>
</comment>
<dbReference type="EMBL" id="SLXQ01000020">
    <property type="protein sequence ID" value="TCP43868.1"/>
    <property type="molecule type" value="Genomic_DNA"/>
</dbReference>
<dbReference type="OrthoDB" id="3688887at2"/>
<reference evidence="2 3" key="1">
    <citation type="submission" date="2019-03" db="EMBL/GenBank/DDBJ databases">
        <title>Genomic Encyclopedia of Type Strains, Phase IV (KMG-IV): sequencing the most valuable type-strain genomes for metagenomic binning, comparative biology and taxonomic classification.</title>
        <authorList>
            <person name="Goeker M."/>
        </authorList>
    </citation>
    <scope>NUCLEOTIDE SEQUENCE [LARGE SCALE GENOMIC DNA]</scope>
    <source>
        <strain evidence="2 3">DSM 45765</strain>
    </source>
</reference>
<name>A0A4R2Q7I3_9PSEU</name>
<feature type="compositionally biased region" description="Basic and acidic residues" evidence="1">
    <location>
        <begin position="8"/>
        <end position="20"/>
    </location>
</feature>
<dbReference type="AlphaFoldDB" id="A0A4R2Q7I3"/>
<sequence length="102" mass="11578">MAEGFAAEAERLRTGSREHLGNMTDNLTESRRQLVNTSSHDTAFRGGDDRFKSVENRWEEARFYLTRVIDDNILNLDLAAQALEEIARRYEDTDTENAAGLA</sequence>
<evidence type="ECO:0008006" key="4">
    <source>
        <dbReference type="Google" id="ProtNLM"/>
    </source>
</evidence>
<gene>
    <name evidence="2" type="ORF">EV191_12022</name>
</gene>
<organism evidence="2 3">
    <name type="scientific">Tamaricihabitans halophyticus</name>
    <dbReference type="NCBI Taxonomy" id="1262583"/>
    <lineage>
        <taxon>Bacteria</taxon>
        <taxon>Bacillati</taxon>
        <taxon>Actinomycetota</taxon>
        <taxon>Actinomycetes</taxon>
        <taxon>Pseudonocardiales</taxon>
        <taxon>Pseudonocardiaceae</taxon>
        <taxon>Tamaricihabitans</taxon>
    </lineage>
</organism>
<evidence type="ECO:0000313" key="2">
    <source>
        <dbReference type="EMBL" id="TCP43868.1"/>
    </source>
</evidence>
<evidence type="ECO:0000256" key="1">
    <source>
        <dbReference type="SAM" id="MobiDB-lite"/>
    </source>
</evidence>
<proteinExistence type="predicted"/>
<protein>
    <recommendedName>
        <fullName evidence="4">Excreted virulence factor EspC (Type VII ESX diderm)</fullName>
    </recommendedName>
</protein>
<feature type="compositionally biased region" description="Polar residues" evidence="1">
    <location>
        <begin position="23"/>
        <end position="41"/>
    </location>
</feature>